<protein>
    <submittedName>
        <fullName evidence="1">Uncharacterized protein</fullName>
    </submittedName>
</protein>
<evidence type="ECO:0000313" key="1">
    <source>
        <dbReference type="EMBL" id="SEB14792.1"/>
    </source>
</evidence>
<name>A0A1H4H1B5_9GAMM</name>
<dbReference type="Proteomes" id="UP000242469">
    <property type="component" value="Unassembled WGS sequence"/>
</dbReference>
<evidence type="ECO:0000313" key="2">
    <source>
        <dbReference type="Proteomes" id="UP000242469"/>
    </source>
</evidence>
<gene>
    <name evidence="1" type="ORF">SAMN02745729_1233</name>
</gene>
<sequence length="558" mass="63125">MSISITSLIPNSTPSQIQARTAIHKEINDLVSQGLVGEYTTTLAMMSEDGLQRFEITQWSEQANNQWWALMEAGSAGVEAASYLEQMVAQRRGYAGAYLDDYFTLSYRLAEALDEDFPVSVELDQLAENALAGRHPSENADGTRLAKEERLNQFWQDNQSDIETMLEHYENLKQVPDHLGDWLDQQQISRSEAVDQVIEMHRYAGLEGARERSDALTNTAVYQLNRDGAGGLSDDLSSFMVFNDVTAHHKANDTFDPQAYADLAHRLIEIGLRIGDANMLKNAVSGQLYHSDKQALIQSYQTLYQPMRDQFYSALSDLEPEVNLQDLLDNIKHGDPVGQLPDGSLHPQQDRLEAFVAQHSLSLESIANKQLQLDEFPRNRLEWQKIGANGRRAEQLVYQQYGLEPWETGTNSRTLRELSWQGVDYLNSQPDDIRRNLINDAKARLESLMQQFMSLREEHPGLTMTLEQLIDNFRFNRPAGQLAAGGLSSAQQALEAFLNDNESLIVDYIDSSWLLGKQDNLSQIDYARWMDSERASRYADTLLDLIEQSRKVVGQGVV</sequence>
<dbReference type="EMBL" id="FNRJ01000023">
    <property type="protein sequence ID" value="SEB14792.1"/>
    <property type="molecule type" value="Genomic_DNA"/>
</dbReference>
<keyword evidence="2" id="KW-1185">Reference proteome</keyword>
<reference evidence="2" key="1">
    <citation type="submission" date="2016-10" db="EMBL/GenBank/DDBJ databases">
        <authorList>
            <person name="Varghese N."/>
            <person name="Submissions S."/>
        </authorList>
    </citation>
    <scope>NUCLEOTIDE SEQUENCE [LARGE SCALE GENOMIC DNA]</scope>
    <source>
        <strain evidence="2">DSM 11526</strain>
    </source>
</reference>
<organism evidence="1 2">
    <name type="scientific">Marinobacterium iners DSM 11526</name>
    <dbReference type="NCBI Taxonomy" id="1122198"/>
    <lineage>
        <taxon>Bacteria</taxon>
        <taxon>Pseudomonadati</taxon>
        <taxon>Pseudomonadota</taxon>
        <taxon>Gammaproteobacteria</taxon>
        <taxon>Oceanospirillales</taxon>
        <taxon>Oceanospirillaceae</taxon>
        <taxon>Marinobacterium</taxon>
    </lineage>
</organism>
<dbReference type="AlphaFoldDB" id="A0A1H4H1B5"/>
<accession>A0A1H4H1B5</accession>
<dbReference type="OrthoDB" id="6083771at2"/>
<dbReference type="RefSeq" id="WP_139253956.1">
    <property type="nucleotide sequence ID" value="NZ_FNRJ01000023.1"/>
</dbReference>
<proteinExistence type="predicted"/>